<evidence type="ECO:0000313" key="7">
    <source>
        <dbReference type="Proteomes" id="UP000481583"/>
    </source>
</evidence>
<feature type="region of interest" description="Disordered" evidence="3">
    <location>
        <begin position="182"/>
        <end position="218"/>
    </location>
</feature>
<evidence type="ECO:0000256" key="2">
    <source>
        <dbReference type="ARBA" id="ARBA00022801"/>
    </source>
</evidence>
<dbReference type="SUPFAM" id="SSF54106">
    <property type="entry name" value="LysM domain"/>
    <property type="match status" value="1"/>
</dbReference>
<dbReference type="Pfam" id="PF06737">
    <property type="entry name" value="Transglycosylas"/>
    <property type="match status" value="1"/>
</dbReference>
<dbReference type="Gene3D" id="1.10.530.10">
    <property type="match status" value="1"/>
</dbReference>
<dbReference type="InterPro" id="IPR036779">
    <property type="entry name" value="LysM_dom_sf"/>
</dbReference>
<dbReference type="CDD" id="cd00118">
    <property type="entry name" value="LysM"/>
    <property type="match status" value="1"/>
</dbReference>
<dbReference type="InterPro" id="IPR018392">
    <property type="entry name" value="LysM"/>
</dbReference>
<keyword evidence="2" id="KW-0378">Hydrolase</keyword>
<protein>
    <submittedName>
        <fullName evidence="6">LysM peptidoglycan-binding domain-containing protein</fullName>
    </submittedName>
</protein>
<evidence type="ECO:0000256" key="4">
    <source>
        <dbReference type="SAM" id="SignalP"/>
    </source>
</evidence>
<evidence type="ECO:0000256" key="1">
    <source>
        <dbReference type="ARBA" id="ARBA00010830"/>
    </source>
</evidence>
<feature type="domain" description="LysM" evidence="5">
    <location>
        <begin position="167"/>
        <end position="216"/>
    </location>
</feature>
<gene>
    <name evidence="6" type="ORF">G5C51_20450</name>
</gene>
<keyword evidence="4" id="KW-0732">Signal</keyword>
<dbReference type="GO" id="GO:0016787">
    <property type="term" value="F:hydrolase activity"/>
    <property type="evidence" value="ECO:0007669"/>
    <property type="project" value="UniProtKB-KW"/>
</dbReference>
<dbReference type="Gene3D" id="3.10.350.10">
    <property type="entry name" value="LysM domain"/>
    <property type="match status" value="1"/>
</dbReference>
<dbReference type="PROSITE" id="PS51782">
    <property type="entry name" value="LYSM"/>
    <property type="match status" value="1"/>
</dbReference>
<feature type="signal peptide" evidence="4">
    <location>
        <begin position="1"/>
        <end position="38"/>
    </location>
</feature>
<comment type="similarity">
    <text evidence="1">Belongs to the transglycosylase family. Rpf subfamily.</text>
</comment>
<dbReference type="InterPro" id="IPR023346">
    <property type="entry name" value="Lysozyme-like_dom_sf"/>
</dbReference>
<name>A0A6G4U4F7_9ACTN</name>
<feature type="region of interest" description="Disordered" evidence="3">
    <location>
        <begin position="116"/>
        <end position="161"/>
    </location>
</feature>
<evidence type="ECO:0000259" key="5">
    <source>
        <dbReference type="PROSITE" id="PS51782"/>
    </source>
</evidence>
<dbReference type="PANTHER" id="PTHR34700:SF4">
    <property type="entry name" value="PHAGE-LIKE ELEMENT PBSX PROTEIN XKDP"/>
    <property type="match status" value="1"/>
</dbReference>
<evidence type="ECO:0000256" key="3">
    <source>
        <dbReference type="SAM" id="MobiDB-lite"/>
    </source>
</evidence>
<reference evidence="6 7" key="1">
    <citation type="submission" date="2020-02" db="EMBL/GenBank/DDBJ databases">
        <title>Whole-genome analyses of novel actinobacteria.</title>
        <authorList>
            <person name="Sahin N."/>
        </authorList>
    </citation>
    <scope>NUCLEOTIDE SEQUENCE [LARGE SCALE GENOMIC DNA]</scope>
    <source>
        <strain evidence="6 7">A7024</strain>
    </source>
</reference>
<dbReference type="AlphaFoldDB" id="A0A6G4U4F7"/>
<dbReference type="InterPro" id="IPR010618">
    <property type="entry name" value="RPF"/>
</dbReference>
<dbReference type="Pfam" id="PF01476">
    <property type="entry name" value="LysM"/>
    <property type="match status" value="1"/>
</dbReference>
<dbReference type="SUPFAM" id="SSF53955">
    <property type="entry name" value="Lysozyme-like"/>
    <property type="match status" value="1"/>
</dbReference>
<dbReference type="EMBL" id="JAAKZV010000089">
    <property type="protein sequence ID" value="NGN66258.1"/>
    <property type="molecule type" value="Genomic_DNA"/>
</dbReference>
<dbReference type="InterPro" id="IPR052196">
    <property type="entry name" value="Bact_Kbp"/>
</dbReference>
<proteinExistence type="inferred from homology"/>
<sequence>MLQSGGRRIAGHTRVVMFVSAAGTVLSLPTVGAGTAHAAPIETWEKLASCESSGNWAINSGNGFYGGVQFTQSSWEAAGGHRFAARADLASKNQQIETAERLLAMQGPGAWPNCGPKAGLARGAAPEERVEPEAPQEDAGPRVGDEPEASGGDTKADTGSRTVGRWTYVTVKPGDTLDEIAHEQGAEGGWSSVYEDNKDTVGDNPDLIRPGQQLKVAT</sequence>
<dbReference type="CDD" id="cd13925">
    <property type="entry name" value="RPF"/>
    <property type="match status" value="1"/>
</dbReference>
<organism evidence="6 7">
    <name type="scientific">Streptomyces coryli</name>
    <dbReference type="NCBI Taxonomy" id="1128680"/>
    <lineage>
        <taxon>Bacteria</taxon>
        <taxon>Bacillati</taxon>
        <taxon>Actinomycetota</taxon>
        <taxon>Actinomycetes</taxon>
        <taxon>Kitasatosporales</taxon>
        <taxon>Streptomycetaceae</taxon>
        <taxon>Streptomyces</taxon>
    </lineage>
</organism>
<dbReference type="SMART" id="SM00257">
    <property type="entry name" value="LysM"/>
    <property type="match status" value="1"/>
</dbReference>
<feature type="chain" id="PRO_5026181721" evidence="4">
    <location>
        <begin position="39"/>
        <end position="218"/>
    </location>
</feature>
<keyword evidence="7" id="KW-1185">Reference proteome</keyword>
<evidence type="ECO:0000313" key="6">
    <source>
        <dbReference type="EMBL" id="NGN66258.1"/>
    </source>
</evidence>
<dbReference type="PANTHER" id="PTHR34700">
    <property type="entry name" value="POTASSIUM BINDING PROTEIN KBP"/>
    <property type="match status" value="1"/>
</dbReference>
<dbReference type="RefSeq" id="WP_165239461.1">
    <property type="nucleotide sequence ID" value="NZ_JAAKZV010000089.1"/>
</dbReference>
<accession>A0A6G4U4F7</accession>
<dbReference type="Proteomes" id="UP000481583">
    <property type="component" value="Unassembled WGS sequence"/>
</dbReference>
<comment type="caution">
    <text evidence="6">The sequence shown here is derived from an EMBL/GenBank/DDBJ whole genome shotgun (WGS) entry which is preliminary data.</text>
</comment>